<evidence type="ECO:0000313" key="10">
    <source>
        <dbReference type="EMBL" id="SPF31627.1"/>
    </source>
</evidence>
<dbReference type="PANTHER" id="PTHR43289">
    <property type="entry name" value="MITOGEN-ACTIVATED PROTEIN KINASE KINASE KINASE 20-RELATED"/>
    <property type="match status" value="1"/>
</dbReference>
<keyword evidence="2" id="KW-0808">Transferase</keyword>
<dbReference type="GO" id="GO:0004674">
    <property type="term" value="F:protein serine/threonine kinase activity"/>
    <property type="evidence" value="ECO:0007669"/>
    <property type="project" value="UniProtKB-KW"/>
</dbReference>
<keyword evidence="1" id="KW-0723">Serine/threonine-protein kinase</keyword>
<evidence type="ECO:0000256" key="8">
    <source>
        <dbReference type="SAM" id="MobiDB-lite"/>
    </source>
</evidence>
<evidence type="ECO:0000259" key="9">
    <source>
        <dbReference type="PROSITE" id="PS50011"/>
    </source>
</evidence>
<organism evidence="10 11">
    <name type="scientific">Candidatus Sulfotelmatobacter kueseliae</name>
    <dbReference type="NCBI Taxonomy" id="2042962"/>
    <lineage>
        <taxon>Bacteria</taxon>
        <taxon>Pseudomonadati</taxon>
        <taxon>Acidobacteriota</taxon>
        <taxon>Terriglobia</taxon>
        <taxon>Terriglobales</taxon>
        <taxon>Candidatus Korobacteraceae</taxon>
        <taxon>Candidatus Sulfotelmatobacter</taxon>
    </lineage>
</organism>
<name>A0A2U3JWB3_9BACT</name>
<dbReference type="PANTHER" id="PTHR43289:SF6">
    <property type="entry name" value="SERINE_THREONINE-PROTEIN KINASE NEKL-3"/>
    <property type="match status" value="1"/>
</dbReference>
<dbReference type="InterPro" id="IPR011009">
    <property type="entry name" value="Kinase-like_dom_sf"/>
</dbReference>
<evidence type="ECO:0000256" key="2">
    <source>
        <dbReference type="ARBA" id="ARBA00022679"/>
    </source>
</evidence>
<dbReference type="Gene3D" id="3.30.200.20">
    <property type="entry name" value="Phosphorylase Kinase, domain 1"/>
    <property type="match status" value="1"/>
</dbReference>
<dbReference type="FunFam" id="3.30.200.20:FF:000035">
    <property type="entry name" value="Serine/threonine protein kinase Stk1"/>
    <property type="match status" value="1"/>
</dbReference>
<dbReference type="EMBL" id="OMOD01000002">
    <property type="protein sequence ID" value="SPF31627.1"/>
    <property type="molecule type" value="Genomic_DNA"/>
</dbReference>
<evidence type="ECO:0000256" key="6">
    <source>
        <dbReference type="ARBA" id="ARBA00047899"/>
    </source>
</evidence>
<gene>
    <name evidence="10" type="ORF">SBA1_100083</name>
</gene>
<keyword evidence="4" id="KW-0418">Kinase</keyword>
<feature type="region of interest" description="Disordered" evidence="8">
    <location>
        <begin position="1"/>
        <end position="20"/>
    </location>
</feature>
<dbReference type="OrthoDB" id="129879at2"/>
<feature type="domain" description="Protein kinase" evidence="9">
    <location>
        <begin position="12"/>
        <end position="111"/>
    </location>
</feature>
<evidence type="ECO:0000256" key="4">
    <source>
        <dbReference type="ARBA" id="ARBA00022777"/>
    </source>
</evidence>
<protein>
    <recommendedName>
        <fullName evidence="9">Protein kinase domain-containing protein</fullName>
    </recommendedName>
</protein>
<keyword evidence="3" id="KW-0547">Nucleotide-binding</keyword>
<dbReference type="AlphaFoldDB" id="A0A2U3JWB3"/>
<proteinExistence type="predicted"/>
<reference evidence="11" key="1">
    <citation type="submission" date="2018-02" db="EMBL/GenBank/DDBJ databases">
        <authorList>
            <person name="Hausmann B."/>
        </authorList>
    </citation>
    <scope>NUCLEOTIDE SEQUENCE [LARGE SCALE GENOMIC DNA]</scope>
    <source>
        <strain evidence="11">Peat soil MAG SbA1</strain>
    </source>
</reference>
<dbReference type="Proteomes" id="UP000238701">
    <property type="component" value="Unassembled WGS sequence"/>
</dbReference>
<comment type="catalytic activity">
    <reaction evidence="6">
        <text>L-threonyl-[protein] + ATP = O-phospho-L-threonyl-[protein] + ADP + H(+)</text>
        <dbReference type="Rhea" id="RHEA:46608"/>
        <dbReference type="Rhea" id="RHEA-COMP:11060"/>
        <dbReference type="Rhea" id="RHEA-COMP:11605"/>
        <dbReference type="ChEBI" id="CHEBI:15378"/>
        <dbReference type="ChEBI" id="CHEBI:30013"/>
        <dbReference type="ChEBI" id="CHEBI:30616"/>
        <dbReference type="ChEBI" id="CHEBI:61977"/>
        <dbReference type="ChEBI" id="CHEBI:456216"/>
        <dbReference type="EC" id="2.7.11.1"/>
    </reaction>
</comment>
<accession>A0A2U3JWB3</accession>
<dbReference type="PROSITE" id="PS50011">
    <property type="entry name" value="PROTEIN_KINASE_DOM"/>
    <property type="match status" value="1"/>
</dbReference>
<comment type="catalytic activity">
    <reaction evidence="7">
        <text>L-seryl-[protein] + ATP = O-phospho-L-seryl-[protein] + ADP + H(+)</text>
        <dbReference type="Rhea" id="RHEA:17989"/>
        <dbReference type="Rhea" id="RHEA-COMP:9863"/>
        <dbReference type="Rhea" id="RHEA-COMP:11604"/>
        <dbReference type="ChEBI" id="CHEBI:15378"/>
        <dbReference type="ChEBI" id="CHEBI:29999"/>
        <dbReference type="ChEBI" id="CHEBI:30616"/>
        <dbReference type="ChEBI" id="CHEBI:83421"/>
        <dbReference type="ChEBI" id="CHEBI:456216"/>
        <dbReference type="EC" id="2.7.11.1"/>
    </reaction>
</comment>
<evidence type="ECO:0000256" key="1">
    <source>
        <dbReference type="ARBA" id="ARBA00022527"/>
    </source>
</evidence>
<sequence length="111" mass="12029">MTLASGTKLGPYEIQSPLGAGGVGEVYRARDTRLDRAVAIKTLPAHLSENPEFRQRFEREARTVSSLNHPHICQLFDVGQQDGTDFLVTCFLLTAGRSLTSPTKAAGPKST</sequence>
<evidence type="ECO:0000256" key="7">
    <source>
        <dbReference type="ARBA" id="ARBA00048679"/>
    </source>
</evidence>
<dbReference type="SUPFAM" id="SSF56112">
    <property type="entry name" value="Protein kinase-like (PK-like)"/>
    <property type="match status" value="1"/>
</dbReference>
<dbReference type="InterPro" id="IPR000719">
    <property type="entry name" value="Prot_kinase_dom"/>
</dbReference>
<keyword evidence="5" id="KW-0067">ATP-binding</keyword>
<dbReference type="GO" id="GO:0005524">
    <property type="term" value="F:ATP binding"/>
    <property type="evidence" value="ECO:0007669"/>
    <property type="project" value="UniProtKB-KW"/>
</dbReference>
<evidence type="ECO:0000256" key="3">
    <source>
        <dbReference type="ARBA" id="ARBA00022741"/>
    </source>
</evidence>
<evidence type="ECO:0000256" key="5">
    <source>
        <dbReference type="ARBA" id="ARBA00022840"/>
    </source>
</evidence>
<dbReference type="Pfam" id="PF00069">
    <property type="entry name" value="Pkinase"/>
    <property type="match status" value="1"/>
</dbReference>
<evidence type="ECO:0000313" key="11">
    <source>
        <dbReference type="Proteomes" id="UP000238701"/>
    </source>
</evidence>